<keyword evidence="4" id="KW-0238">DNA-binding</keyword>
<sequence length="211" mass="23400">MARSFQHRDLELASLRARLMRYARLLAADPALAEDLVQETLLAIAEGRAAWRGDASLATWALGILKHKAADWWRSNESRWLTNLDDGGAVDGGPLDSLCRDCPHQGFCAPLGCEPDGVLERRELAEAIARCASRLPARATQVFVLHEWYGFGTDEICERLGLSAPNCRTLLHRARVGLRRCLERDWRPGGGESLSHPASRMPGRSRPIPGR</sequence>
<dbReference type="EMBL" id="VDUY01000010">
    <property type="protein sequence ID" value="TXL62413.1"/>
    <property type="molecule type" value="Genomic_DNA"/>
</dbReference>
<name>A0A5C8NPP3_9BURK</name>
<dbReference type="InterPro" id="IPR039425">
    <property type="entry name" value="RNA_pol_sigma-70-like"/>
</dbReference>
<feature type="domain" description="RNA polymerase sigma-70 region 2" evidence="7">
    <location>
        <begin position="15"/>
        <end position="77"/>
    </location>
</feature>
<keyword evidence="2" id="KW-0805">Transcription regulation</keyword>
<organism evidence="9 10">
    <name type="scientific">Zeimonas arvi</name>
    <dbReference type="NCBI Taxonomy" id="2498847"/>
    <lineage>
        <taxon>Bacteria</taxon>
        <taxon>Pseudomonadati</taxon>
        <taxon>Pseudomonadota</taxon>
        <taxon>Betaproteobacteria</taxon>
        <taxon>Burkholderiales</taxon>
        <taxon>Burkholderiaceae</taxon>
        <taxon>Zeimonas</taxon>
    </lineage>
</organism>
<comment type="similarity">
    <text evidence="1">Belongs to the sigma-70 factor family. ECF subfamily.</text>
</comment>
<dbReference type="PANTHER" id="PTHR43133:SF8">
    <property type="entry name" value="RNA POLYMERASE SIGMA FACTOR HI_1459-RELATED"/>
    <property type="match status" value="1"/>
</dbReference>
<feature type="region of interest" description="Disordered" evidence="6">
    <location>
        <begin position="191"/>
        <end position="211"/>
    </location>
</feature>
<dbReference type="AlphaFoldDB" id="A0A5C8NPP3"/>
<evidence type="ECO:0000313" key="10">
    <source>
        <dbReference type="Proteomes" id="UP000321548"/>
    </source>
</evidence>
<dbReference type="InterPro" id="IPR014284">
    <property type="entry name" value="RNA_pol_sigma-70_dom"/>
</dbReference>
<protein>
    <submittedName>
        <fullName evidence="9">Sigma-70 family RNA polymerase sigma factor</fullName>
    </submittedName>
</protein>
<dbReference type="Pfam" id="PF04542">
    <property type="entry name" value="Sigma70_r2"/>
    <property type="match status" value="1"/>
</dbReference>
<dbReference type="SUPFAM" id="SSF88659">
    <property type="entry name" value="Sigma3 and sigma4 domains of RNA polymerase sigma factors"/>
    <property type="match status" value="1"/>
</dbReference>
<dbReference type="GO" id="GO:0006352">
    <property type="term" value="P:DNA-templated transcription initiation"/>
    <property type="evidence" value="ECO:0007669"/>
    <property type="project" value="InterPro"/>
</dbReference>
<dbReference type="GO" id="GO:0003677">
    <property type="term" value="F:DNA binding"/>
    <property type="evidence" value="ECO:0007669"/>
    <property type="project" value="UniProtKB-KW"/>
</dbReference>
<dbReference type="InterPro" id="IPR036388">
    <property type="entry name" value="WH-like_DNA-bd_sf"/>
</dbReference>
<evidence type="ECO:0000256" key="1">
    <source>
        <dbReference type="ARBA" id="ARBA00010641"/>
    </source>
</evidence>
<evidence type="ECO:0000259" key="7">
    <source>
        <dbReference type="Pfam" id="PF04542"/>
    </source>
</evidence>
<dbReference type="Gene3D" id="1.10.10.10">
    <property type="entry name" value="Winged helix-like DNA-binding domain superfamily/Winged helix DNA-binding domain"/>
    <property type="match status" value="1"/>
</dbReference>
<keyword evidence="5" id="KW-0804">Transcription</keyword>
<dbReference type="InterPro" id="IPR013249">
    <property type="entry name" value="RNA_pol_sigma70_r4_t2"/>
</dbReference>
<evidence type="ECO:0000259" key="8">
    <source>
        <dbReference type="Pfam" id="PF08281"/>
    </source>
</evidence>
<evidence type="ECO:0000256" key="5">
    <source>
        <dbReference type="ARBA" id="ARBA00023163"/>
    </source>
</evidence>
<reference evidence="9 10" key="1">
    <citation type="submission" date="2019-06" db="EMBL/GenBank/DDBJ databases">
        <title>Quisquiliibacterium sp. nov., isolated from a maize field.</title>
        <authorList>
            <person name="Lin S.-Y."/>
            <person name="Tsai C.-F."/>
            <person name="Young C.-C."/>
        </authorList>
    </citation>
    <scope>NUCLEOTIDE SEQUENCE [LARGE SCALE GENOMIC DNA]</scope>
    <source>
        <strain evidence="9 10">CC-CFT501</strain>
    </source>
</reference>
<dbReference type="InterPro" id="IPR013325">
    <property type="entry name" value="RNA_pol_sigma_r2"/>
</dbReference>
<comment type="caution">
    <text evidence="9">The sequence shown here is derived from an EMBL/GenBank/DDBJ whole genome shotgun (WGS) entry which is preliminary data.</text>
</comment>
<dbReference type="PANTHER" id="PTHR43133">
    <property type="entry name" value="RNA POLYMERASE ECF-TYPE SIGMA FACTO"/>
    <property type="match status" value="1"/>
</dbReference>
<keyword evidence="10" id="KW-1185">Reference proteome</keyword>
<evidence type="ECO:0000256" key="3">
    <source>
        <dbReference type="ARBA" id="ARBA00023082"/>
    </source>
</evidence>
<evidence type="ECO:0000256" key="6">
    <source>
        <dbReference type="SAM" id="MobiDB-lite"/>
    </source>
</evidence>
<dbReference type="Gene3D" id="1.10.1740.10">
    <property type="match status" value="1"/>
</dbReference>
<keyword evidence="3" id="KW-0731">Sigma factor</keyword>
<dbReference type="NCBIfam" id="TIGR02937">
    <property type="entry name" value="sigma70-ECF"/>
    <property type="match status" value="1"/>
</dbReference>
<dbReference type="RefSeq" id="WP_147705853.1">
    <property type="nucleotide sequence ID" value="NZ_VDUY01000010.1"/>
</dbReference>
<feature type="domain" description="RNA polymerase sigma factor 70 region 4 type 2" evidence="8">
    <location>
        <begin position="126"/>
        <end position="175"/>
    </location>
</feature>
<gene>
    <name evidence="9" type="ORF">FHP08_17770</name>
</gene>
<evidence type="ECO:0000256" key="2">
    <source>
        <dbReference type="ARBA" id="ARBA00023015"/>
    </source>
</evidence>
<dbReference type="InterPro" id="IPR007627">
    <property type="entry name" value="RNA_pol_sigma70_r2"/>
</dbReference>
<evidence type="ECO:0000313" key="9">
    <source>
        <dbReference type="EMBL" id="TXL62413.1"/>
    </source>
</evidence>
<evidence type="ECO:0000256" key="4">
    <source>
        <dbReference type="ARBA" id="ARBA00023125"/>
    </source>
</evidence>
<accession>A0A5C8NPP3</accession>
<dbReference type="GO" id="GO:0016987">
    <property type="term" value="F:sigma factor activity"/>
    <property type="evidence" value="ECO:0007669"/>
    <property type="project" value="UniProtKB-KW"/>
</dbReference>
<dbReference type="InterPro" id="IPR013324">
    <property type="entry name" value="RNA_pol_sigma_r3/r4-like"/>
</dbReference>
<dbReference type="OrthoDB" id="9782108at2"/>
<dbReference type="SUPFAM" id="SSF88946">
    <property type="entry name" value="Sigma2 domain of RNA polymerase sigma factors"/>
    <property type="match status" value="1"/>
</dbReference>
<proteinExistence type="inferred from homology"/>
<dbReference type="Pfam" id="PF08281">
    <property type="entry name" value="Sigma70_r4_2"/>
    <property type="match status" value="1"/>
</dbReference>
<dbReference type="Proteomes" id="UP000321548">
    <property type="component" value="Unassembled WGS sequence"/>
</dbReference>